<sequence>LHDEEGYVHAVVNGEIYDYDRLRPELEAKGCVFQTHSDSELVIHLYKVHGFNLVHHLRGEFAFIIYDSRRKLLFAARDRFGIKPLYYTFANERLLLASEMKGLMGFNWQAEWDLHSVREGGDFNDNRTIFKGVFKIPPAHHLIFTQTGQLKIQPYWDQSYSHSQAVETRSVDEMIEGVRERLVDAVRARLRSDVPLAVALSGGIDSSGVAGIAAALLKEKNPVAKLKTFTLSFPDRGDMDEGPIAQRQAENIGADCYMIKPTEADLVGTFEDTVYHSEMAVHTLHAAGKFLLSEHVRKEGFKVVLTGEGADEVHGGYAYLLVDYLRSPDPSGTSMGLPLPSQDELEAIVRTIEGSRPDQDHIPISEMSYTDSQVARSMVGGISTPRVWATTTTPENLFHHRILATLDVVDPTMAIAEGMRPEARANMQSRVWHPLNSALYTAAQAMLPLLLRQLGDCAEMRSSVEGRQPYLDQKLVEYMNTVPPYVVHVYRDISPPNAFLRSLKIKPSKGQNGQWIFTEKWILRQAVKPFVTEEVFLRKKDQYNAPITRPKHKADEHTPLQTFLKERITQEKVELLGFMDWTNIRLLLNNYLRNPENPADGGLDRKARHLLMVAAYIILQEKFHVPTATF</sequence>
<evidence type="ECO:0000256" key="3">
    <source>
        <dbReference type="ARBA" id="ARBA00022840"/>
    </source>
</evidence>
<feature type="non-terminal residue" evidence="8">
    <location>
        <position position="630"/>
    </location>
</feature>
<dbReference type="InterPro" id="IPR014729">
    <property type="entry name" value="Rossmann-like_a/b/a_fold"/>
</dbReference>
<keyword evidence="3 5" id="KW-0067">ATP-binding</keyword>
<dbReference type="InterPro" id="IPR006426">
    <property type="entry name" value="Asn_synth_AEB"/>
</dbReference>
<dbReference type="Proteomes" id="UP000724874">
    <property type="component" value="Unassembled WGS sequence"/>
</dbReference>
<dbReference type="CDD" id="cd01991">
    <property type="entry name" value="Asn_synthase_B_C"/>
    <property type="match status" value="1"/>
</dbReference>
<reference evidence="8" key="1">
    <citation type="submission" date="2020-11" db="EMBL/GenBank/DDBJ databases">
        <authorList>
            <consortium name="DOE Joint Genome Institute"/>
            <person name="Ahrendt S."/>
            <person name="Riley R."/>
            <person name="Andreopoulos W."/>
            <person name="LaButti K."/>
            <person name="Pangilinan J."/>
            <person name="Ruiz-duenas F.J."/>
            <person name="Barrasa J.M."/>
            <person name="Sanchez-Garcia M."/>
            <person name="Camarero S."/>
            <person name="Miyauchi S."/>
            <person name="Serrano A."/>
            <person name="Linde D."/>
            <person name="Babiker R."/>
            <person name="Drula E."/>
            <person name="Ayuso-Fernandez I."/>
            <person name="Pacheco R."/>
            <person name="Padilla G."/>
            <person name="Ferreira P."/>
            <person name="Barriuso J."/>
            <person name="Kellner H."/>
            <person name="Castanera R."/>
            <person name="Alfaro M."/>
            <person name="Ramirez L."/>
            <person name="Pisabarro A.G."/>
            <person name="Kuo A."/>
            <person name="Tritt A."/>
            <person name="Lipzen A."/>
            <person name="He G."/>
            <person name="Yan M."/>
            <person name="Ng V."/>
            <person name="Cullen D."/>
            <person name="Martin F."/>
            <person name="Rosso M.-N."/>
            <person name="Henrissat B."/>
            <person name="Hibbett D."/>
            <person name="Martinez A.T."/>
            <person name="Grigoriev I.V."/>
        </authorList>
    </citation>
    <scope>NUCLEOTIDE SEQUENCE</scope>
    <source>
        <strain evidence="8">AH 44721</strain>
    </source>
</reference>
<evidence type="ECO:0000313" key="9">
    <source>
        <dbReference type="Proteomes" id="UP000724874"/>
    </source>
</evidence>
<evidence type="ECO:0000256" key="1">
    <source>
        <dbReference type="ARBA" id="ARBA00005752"/>
    </source>
</evidence>
<dbReference type="GO" id="GO:0006529">
    <property type="term" value="P:asparagine biosynthetic process"/>
    <property type="evidence" value="ECO:0007669"/>
    <property type="project" value="InterPro"/>
</dbReference>
<accession>A0A9P5NEL2</accession>
<dbReference type="Gene3D" id="3.40.50.620">
    <property type="entry name" value="HUPs"/>
    <property type="match status" value="1"/>
</dbReference>
<protein>
    <submittedName>
        <fullName evidence="8">Asparagine synthase</fullName>
    </submittedName>
</protein>
<comment type="caution">
    <text evidence="8">The sequence shown here is derived from an EMBL/GenBank/DDBJ whole genome shotgun (WGS) entry which is preliminary data.</text>
</comment>
<dbReference type="InterPro" id="IPR001962">
    <property type="entry name" value="Asn_synthase"/>
</dbReference>
<keyword evidence="9" id="KW-1185">Reference proteome</keyword>
<dbReference type="SUPFAM" id="SSF56235">
    <property type="entry name" value="N-terminal nucleophile aminohydrolases (Ntn hydrolases)"/>
    <property type="match status" value="1"/>
</dbReference>
<evidence type="ECO:0000256" key="4">
    <source>
        <dbReference type="ARBA" id="ARBA00022962"/>
    </source>
</evidence>
<dbReference type="Pfam" id="PF13537">
    <property type="entry name" value="GATase_7"/>
    <property type="match status" value="1"/>
</dbReference>
<keyword evidence="2 5" id="KW-0547">Nucleotide-binding</keyword>
<keyword evidence="4" id="KW-0315">Glutamine amidotransferase</keyword>
<dbReference type="PROSITE" id="PS51278">
    <property type="entry name" value="GATASE_TYPE_2"/>
    <property type="match status" value="1"/>
</dbReference>
<proteinExistence type="inferred from homology"/>
<evidence type="ECO:0000259" key="7">
    <source>
        <dbReference type="PROSITE" id="PS51278"/>
    </source>
</evidence>
<feature type="site" description="Important for beta-aspartyl-AMP intermediate formation" evidence="6">
    <location>
        <position position="308"/>
    </location>
</feature>
<dbReference type="Pfam" id="PF00733">
    <property type="entry name" value="Asn_synthase"/>
    <property type="match status" value="1"/>
</dbReference>
<dbReference type="NCBIfam" id="TIGR01536">
    <property type="entry name" value="asn_synth_AEB"/>
    <property type="match status" value="1"/>
</dbReference>
<dbReference type="PANTHER" id="PTHR43284:SF1">
    <property type="entry name" value="ASPARAGINE SYNTHETASE"/>
    <property type="match status" value="1"/>
</dbReference>
<dbReference type="PIRSF" id="PIRSF001589">
    <property type="entry name" value="Asn_synthetase_glu-h"/>
    <property type="match status" value="1"/>
</dbReference>
<dbReference type="Gene3D" id="3.60.20.10">
    <property type="entry name" value="Glutamine Phosphoribosylpyrophosphate, subunit 1, domain 1"/>
    <property type="match status" value="1"/>
</dbReference>
<evidence type="ECO:0000313" key="8">
    <source>
        <dbReference type="EMBL" id="KAF8883080.1"/>
    </source>
</evidence>
<feature type="binding site" evidence="5">
    <location>
        <position position="38"/>
    </location>
    <ligand>
        <name>L-glutamine</name>
        <dbReference type="ChEBI" id="CHEBI:58359"/>
    </ligand>
</feature>
<dbReference type="OrthoDB" id="409189at2759"/>
<comment type="similarity">
    <text evidence="1">Belongs to the asparagine synthetase family.</text>
</comment>
<dbReference type="EMBL" id="JADNYJ010000118">
    <property type="protein sequence ID" value="KAF8883080.1"/>
    <property type="molecule type" value="Genomic_DNA"/>
</dbReference>
<dbReference type="PANTHER" id="PTHR43284">
    <property type="entry name" value="ASPARAGINE SYNTHETASE (GLUTAMINE-HYDROLYZING)"/>
    <property type="match status" value="1"/>
</dbReference>
<dbReference type="SUPFAM" id="SSF52402">
    <property type="entry name" value="Adenine nucleotide alpha hydrolases-like"/>
    <property type="match status" value="1"/>
</dbReference>
<dbReference type="AlphaFoldDB" id="A0A9P5NEL2"/>
<name>A0A9P5NEL2_GYMJU</name>
<evidence type="ECO:0000256" key="5">
    <source>
        <dbReference type="PIRSR" id="PIRSR001589-2"/>
    </source>
</evidence>
<dbReference type="InterPro" id="IPR029055">
    <property type="entry name" value="Ntn_hydrolases_N"/>
</dbReference>
<organism evidence="8 9">
    <name type="scientific">Gymnopilus junonius</name>
    <name type="common">Spectacular rustgill mushroom</name>
    <name type="synonym">Gymnopilus spectabilis subsp. junonius</name>
    <dbReference type="NCBI Taxonomy" id="109634"/>
    <lineage>
        <taxon>Eukaryota</taxon>
        <taxon>Fungi</taxon>
        <taxon>Dikarya</taxon>
        <taxon>Basidiomycota</taxon>
        <taxon>Agaricomycotina</taxon>
        <taxon>Agaricomycetes</taxon>
        <taxon>Agaricomycetidae</taxon>
        <taxon>Agaricales</taxon>
        <taxon>Agaricineae</taxon>
        <taxon>Hymenogastraceae</taxon>
        <taxon>Gymnopilus</taxon>
    </lineage>
</organism>
<dbReference type="GO" id="GO:0004066">
    <property type="term" value="F:asparagine synthase (glutamine-hydrolyzing) activity"/>
    <property type="evidence" value="ECO:0007669"/>
    <property type="project" value="InterPro"/>
</dbReference>
<evidence type="ECO:0000256" key="6">
    <source>
        <dbReference type="PIRSR" id="PIRSR001589-3"/>
    </source>
</evidence>
<dbReference type="InterPro" id="IPR033738">
    <property type="entry name" value="AsnB_N"/>
</dbReference>
<dbReference type="GO" id="GO:0005524">
    <property type="term" value="F:ATP binding"/>
    <property type="evidence" value="ECO:0007669"/>
    <property type="project" value="UniProtKB-KW"/>
</dbReference>
<feature type="domain" description="Glutamine amidotransferase type-2" evidence="7">
    <location>
        <begin position="1"/>
        <end position="147"/>
    </location>
</feature>
<dbReference type="InterPro" id="IPR051786">
    <property type="entry name" value="ASN_synthetase/amidase"/>
</dbReference>
<evidence type="ECO:0000256" key="2">
    <source>
        <dbReference type="ARBA" id="ARBA00022741"/>
    </source>
</evidence>
<dbReference type="CDD" id="cd00712">
    <property type="entry name" value="AsnB"/>
    <property type="match status" value="1"/>
</dbReference>
<gene>
    <name evidence="8" type="ORF">CPB84DRAFT_1686478</name>
</gene>
<dbReference type="InterPro" id="IPR017932">
    <property type="entry name" value="GATase_2_dom"/>
</dbReference>